<protein>
    <submittedName>
        <fullName evidence="1">Uncharacterized protein</fullName>
    </submittedName>
</protein>
<dbReference type="RefSeq" id="WP_265356497.1">
    <property type="nucleotide sequence ID" value="NZ_JAMQPS010000008.1"/>
</dbReference>
<sequence>MSDTNEFDSDFDLDDNSEFETEIDEQNSLSISEVDLFETEFSGITRFRNYVKKAEARGMSRKQLLPFRALVELDEKRVSKIGLKELFIVYCENGNKAWLNPGKGIGALESVLGKFHGDQKTLQPFIELLIEIAKSKISPAAFLKFIIIPRLRGDLNWRTWVKNHIPALRTILNVLKEVQRSQSFQDEIISNGPLKLSRDIILTKYVGGIIANLELNRLLDLNFQKQYTNSWKNLEFNNYLAFYFIKSNVLPFLSQLSKKLEAKQIIELVSEMAPLEKAFLSSYPDEIFSWKKIPKFTLYPVSFHHSYLKRLEDGNTLFQIYTELLSFTRVVRSTLPTRAGIYLVELIVKLMLRKGNPTFIQQIHKLLEILPDFGGLYTYRWHIQNFISSKETSRIDFIQQIENNDGLHPDFPKPFWLIYFVNNTNETADFNIVNSITLSQNQTIEKFASRLHLNEYLNETKVENRSISNLLEAFFHKFPVKKELIQSYQKDILNGRDRSWKKNDTKQIDSICPEFHQILLMSKIKGLRGGFRTETLEQLFYEFSAANHLPTLPYEMNFDWEETKKENKDAKGTETIRKKINLQLFQNLFSILKLENNKLSDFLPFLGNEMITLKKSISKKRDEIENTNEPSSKSTIQTTILHIENRIKHLESVHSKFRSWSYEKQIIFLIFYSSKNADRMDNLFEMSVGNLLNSNLLPEEISIGKDLLSQDIVIENLQLYQIDALILFCKNLVSSFQSNQKIISFFENLESEFLDLLKPYSSLKKQSIQLPALDSALNLLLRVGKMEAEKAKWLDQISKSFGKPKIRKYKLFSSKSFIDSYYGNMGGICLAGRPQEILRSNLFNFRITDETSGMIVGMFLITYSTLGVKSLGIDDFFSVFAINPLYSVLYHWSKKEKLQFYLWIRSLLEFISFSSKKPIFLAGRGIHGLITEGEEFREIIESTEIQFNSKKVSDAFVLDIYYDKYAYAKSYLICDPKNPNTMHAHRLLKL</sequence>
<proteinExistence type="predicted"/>
<comment type="caution">
    <text evidence="1">The sequence shown here is derived from an EMBL/GenBank/DDBJ whole genome shotgun (WGS) entry which is preliminary data.</text>
</comment>
<dbReference type="EMBL" id="JAMQQD010000009">
    <property type="protein sequence ID" value="MCW7517074.1"/>
    <property type="molecule type" value="Genomic_DNA"/>
</dbReference>
<dbReference type="Proteomes" id="UP001209694">
    <property type="component" value="Unassembled WGS sequence"/>
</dbReference>
<evidence type="ECO:0000313" key="1">
    <source>
        <dbReference type="EMBL" id="MCW7517074.1"/>
    </source>
</evidence>
<dbReference type="AlphaFoldDB" id="A0AAW5VE63"/>
<reference evidence="1" key="1">
    <citation type="submission" date="2022-06" db="EMBL/GenBank/DDBJ databases">
        <title>Leptospira isolates from biofilms formed at urban environments.</title>
        <authorList>
            <person name="Ribeiro P.S."/>
            <person name="Sousa T."/>
            <person name="Carvalho N."/>
            <person name="Aburjaile F."/>
            <person name="Neves F."/>
            <person name="Oliveira D."/>
            <person name="Blanco L."/>
            <person name="Lima J."/>
            <person name="Costa F."/>
            <person name="Brenig B."/>
            <person name="Soares S."/>
            <person name="Ramos R."/>
            <person name="Goes-Neto A."/>
            <person name="Matiuzzi M."/>
            <person name="Azevedo V."/>
            <person name="Ristow P."/>
        </authorList>
    </citation>
    <scope>NUCLEOTIDE SEQUENCE</scope>
    <source>
        <strain evidence="1">VSF7</strain>
    </source>
</reference>
<evidence type="ECO:0000313" key="2">
    <source>
        <dbReference type="Proteomes" id="UP001209694"/>
    </source>
</evidence>
<gene>
    <name evidence="1" type="ORF">ND810_18045</name>
</gene>
<accession>A0AAW5VE63</accession>
<organism evidence="1 2">
    <name type="scientific">Leptospira levettii</name>
    <dbReference type="NCBI Taxonomy" id="2023178"/>
    <lineage>
        <taxon>Bacteria</taxon>
        <taxon>Pseudomonadati</taxon>
        <taxon>Spirochaetota</taxon>
        <taxon>Spirochaetia</taxon>
        <taxon>Leptospirales</taxon>
        <taxon>Leptospiraceae</taxon>
        <taxon>Leptospira</taxon>
    </lineage>
</organism>
<name>A0AAW5VE63_9LEPT</name>